<dbReference type="eggNOG" id="COG1058">
    <property type="taxonomic scope" value="Bacteria"/>
</dbReference>
<dbReference type="InterPro" id="IPR008135">
    <property type="entry name" value="Competence-induced_CinA"/>
</dbReference>
<dbReference type="Gene3D" id="3.30.70.2860">
    <property type="match status" value="1"/>
</dbReference>
<dbReference type="EMBL" id="AAXW01000004">
    <property type="protein sequence ID" value="EAZ92963.1"/>
    <property type="molecule type" value="Genomic_DNA"/>
</dbReference>
<sequence>MSAEIICVGTELLLGDIVNTNVQFLAKELANLGIPHYYQTVVGDNPTRLREVITIASKRASILLFTGGLGPTPDDLTTETLAQCFNSPLIEKAEIIEDIQDKFKARGRQMNENNRKQALIPKGATILPNPTGTAPGIIWEPVPNVTIMTFPGVPSEMKQMWSETAVPHLKSQGWGKEIIFSRMLRFRGIGESSLATKVNRFFDLTNPTVAPYASLGEVRLRISAKTASETEAIKLIEPVAQDIIKIAGEDYFGQDDDTLTKVVGTLLRQKQQTVSVAESCTGGGLGAMFTEIAGSSDYFWGGVIAYDNRVKISLLEVSAEALDHHGAVSDIVAQQMALGIKKRLGTDWGVSITGIAGPGGGTDIKPVGLVYIGIADPEGNVESVECTFGDRSRDIIRYLSSCTALDQLRRKL</sequence>
<dbReference type="Gene3D" id="3.90.950.20">
    <property type="entry name" value="CinA-like"/>
    <property type="match status" value="1"/>
</dbReference>
<dbReference type="CDD" id="cd00885">
    <property type="entry name" value="cinA"/>
    <property type="match status" value="1"/>
</dbReference>
<dbReference type="OrthoDB" id="9801454at2"/>
<reference evidence="3 4" key="1">
    <citation type="submission" date="2007-03" db="EMBL/GenBank/DDBJ databases">
        <authorList>
            <person name="Stal L."/>
            <person name="Ferriera S."/>
            <person name="Johnson J."/>
            <person name="Kravitz S."/>
            <person name="Beeson K."/>
            <person name="Sutton G."/>
            <person name="Rogers Y.-H."/>
            <person name="Friedman R."/>
            <person name="Frazier M."/>
            <person name="Venter J.C."/>
        </authorList>
    </citation>
    <scope>NUCLEOTIDE SEQUENCE [LARGE SCALE GENOMIC DNA]</scope>
    <source>
        <strain evidence="3 4">CCY0110</strain>
    </source>
</reference>
<dbReference type="SMART" id="SM00852">
    <property type="entry name" value="MoCF_biosynth"/>
    <property type="match status" value="1"/>
</dbReference>
<dbReference type="HAMAP" id="MF_00226_B">
    <property type="entry name" value="CinA_B"/>
    <property type="match status" value="1"/>
</dbReference>
<accession>A3IL94</accession>
<dbReference type="NCBIfam" id="NF001813">
    <property type="entry name" value="PRK00549.1"/>
    <property type="match status" value="1"/>
</dbReference>
<dbReference type="InterPro" id="IPR050101">
    <property type="entry name" value="CinA"/>
</dbReference>
<keyword evidence="4" id="KW-1185">Reference proteome</keyword>
<dbReference type="eggNOG" id="COG1546">
    <property type="taxonomic scope" value="Bacteria"/>
</dbReference>
<dbReference type="Gene3D" id="3.40.980.10">
    <property type="entry name" value="MoaB/Mog-like domain"/>
    <property type="match status" value="1"/>
</dbReference>
<evidence type="ECO:0000259" key="2">
    <source>
        <dbReference type="SMART" id="SM00852"/>
    </source>
</evidence>
<evidence type="ECO:0000256" key="1">
    <source>
        <dbReference type="HAMAP-Rule" id="MF_00226"/>
    </source>
</evidence>
<dbReference type="InterPro" id="IPR036653">
    <property type="entry name" value="CinA-like_C"/>
</dbReference>
<dbReference type="Pfam" id="PF02464">
    <property type="entry name" value="CinA"/>
    <property type="match status" value="1"/>
</dbReference>
<comment type="caution">
    <text evidence="3">The sequence shown here is derived from an EMBL/GenBank/DDBJ whole genome shotgun (WGS) entry which is preliminary data.</text>
</comment>
<dbReference type="NCBIfam" id="TIGR00177">
    <property type="entry name" value="molyb_syn"/>
    <property type="match status" value="1"/>
</dbReference>
<evidence type="ECO:0000313" key="4">
    <source>
        <dbReference type="Proteomes" id="UP000003781"/>
    </source>
</evidence>
<gene>
    <name evidence="3" type="ORF">CY0110_22742</name>
</gene>
<dbReference type="PANTHER" id="PTHR13939">
    <property type="entry name" value="NICOTINAMIDE-NUCLEOTIDE AMIDOHYDROLASE PNCC"/>
    <property type="match status" value="1"/>
</dbReference>
<dbReference type="Pfam" id="PF18146">
    <property type="entry name" value="CinA_KH"/>
    <property type="match status" value="1"/>
</dbReference>
<evidence type="ECO:0000313" key="3">
    <source>
        <dbReference type="EMBL" id="EAZ92963.1"/>
    </source>
</evidence>
<dbReference type="Proteomes" id="UP000003781">
    <property type="component" value="Unassembled WGS sequence"/>
</dbReference>
<dbReference type="PANTHER" id="PTHR13939:SF0">
    <property type="entry name" value="NMN AMIDOHYDROLASE-LIKE PROTEIN YFAY"/>
    <property type="match status" value="1"/>
</dbReference>
<feature type="domain" description="MoaB/Mog" evidence="2">
    <location>
        <begin position="4"/>
        <end position="172"/>
    </location>
</feature>
<dbReference type="RefSeq" id="WP_008274110.1">
    <property type="nucleotide sequence ID" value="NZ_AAXW01000004.1"/>
</dbReference>
<name>A3IL94_9CHRO</name>
<dbReference type="InterPro" id="IPR041424">
    <property type="entry name" value="CinA_KH"/>
</dbReference>
<dbReference type="InterPro" id="IPR008136">
    <property type="entry name" value="CinA_C"/>
</dbReference>
<protein>
    <recommendedName>
        <fullName evidence="1">CinA-like protein</fullName>
    </recommendedName>
</protein>
<dbReference type="PIRSF" id="PIRSF006728">
    <property type="entry name" value="CinA"/>
    <property type="match status" value="1"/>
</dbReference>
<dbReference type="AlphaFoldDB" id="A3IL94"/>
<dbReference type="SUPFAM" id="SSF53218">
    <property type="entry name" value="Molybdenum cofactor biosynthesis proteins"/>
    <property type="match status" value="1"/>
</dbReference>
<comment type="similarity">
    <text evidence="1">Belongs to the CinA family.</text>
</comment>
<dbReference type="InterPro" id="IPR001453">
    <property type="entry name" value="MoaB/Mog_dom"/>
</dbReference>
<dbReference type="InterPro" id="IPR036425">
    <property type="entry name" value="MoaB/Mog-like_dom_sf"/>
</dbReference>
<dbReference type="NCBIfam" id="TIGR00199">
    <property type="entry name" value="PncC_domain"/>
    <property type="match status" value="1"/>
</dbReference>
<proteinExistence type="inferred from homology"/>
<dbReference type="Pfam" id="PF00994">
    <property type="entry name" value="MoCF_biosynth"/>
    <property type="match status" value="1"/>
</dbReference>
<dbReference type="NCBIfam" id="TIGR00200">
    <property type="entry name" value="cinA_nterm"/>
    <property type="match status" value="1"/>
</dbReference>
<organism evidence="3 4">
    <name type="scientific">Crocosphaera chwakensis CCY0110</name>
    <dbReference type="NCBI Taxonomy" id="391612"/>
    <lineage>
        <taxon>Bacteria</taxon>
        <taxon>Bacillati</taxon>
        <taxon>Cyanobacteriota</taxon>
        <taxon>Cyanophyceae</taxon>
        <taxon>Oscillatoriophycideae</taxon>
        <taxon>Chroococcales</taxon>
        <taxon>Aphanothecaceae</taxon>
        <taxon>Crocosphaera</taxon>
        <taxon>Crocosphaera chwakensis</taxon>
    </lineage>
</organism>
<dbReference type="SUPFAM" id="SSF142433">
    <property type="entry name" value="CinA-like"/>
    <property type="match status" value="1"/>
</dbReference>